<feature type="compositionally biased region" description="Low complexity" evidence="1">
    <location>
        <begin position="330"/>
        <end position="340"/>
    </location>
</feature>
<dbReference type="AlphaFoldDB" id="A0A8S4AHW4"/>
<feature type="compositionally biased region" description="Basic and acidic residues" evidence="1">
    <location>
        <begin position="43"/>
        <end position="60"/>
    </location>
</feature>
<name>A0A8S4AHW4_9TELE</name>
<dbReference type="OrthoDB" id="427644at2759"/>
<feature type="compositionally biased region" description="Polar residues" evidence="1">
    <location>
        <begin position="64"/>
        <end position="76"/>
    </location>
</feature>
<organism evidence="2 3">
    <name type="scientific">Menidia menidia</name>
    <name type="common">Atlantic silverside</name>
    <dbReference type="NCBI Taxonomy" id="238744"/>
    <lineage>
        <taxon>Eukaryota</taxon>
        <taxon>Metazoa</taxon>
        <taxon>Chordata</taxon>
        <taxon>Craniata</taxon>
        <taxon>Vertebrata</taxon>
        <taxon>Euteleostomi</taxon>
        <taxon>Actinopterygii</taxon>
        <taxon>Neopterygii</taxon>
        <taxon>Teleostei</taxon>
        <taxon>Neoteleostei</taxon>
        <taxon>Acanthomorphata</taxon>
        <taxon>Ovalentaria</taxon>
        <taxon>Atherinomorphae</taxon>
        <taxon>Atheriniformes</taxon>
        <taxon>Atherinopsidae</taxon>
        <taxon>Menidiinae</taxon>
        <taxon>Menidia</taxon>
    </lineage>
</organism>
<protein>
    <submittedName>
        <fullName evidence="2">(Atlantic silverside) hypothetical protein</fullName>
    </submittedName>
</protein>
<evidence type="ECO:0000256" key="1">
    <source>
        <dbReference type="SAM" id="MobiDB-lite"/>
    </source>
</evidence>
<feature type="compositionally biased region" description="Low complexity" evidence="1">
    <location>
        <begin position="504"/>
        <end position="525"/>
    </location>
</feature>
<sequence length="635" mass="70045">MVPIMQGTHSVLLLYAPIRELSHISLYFPKRRAPSFKYKSRTSRSERSGSDHDRGKEDLAASRQRGQSSDSSVKLFNSRQATEEAVAELCWLATEHHQLLVDLLSLCRDCAHKVSMGNQDGKLQDDVEGQQALPKGPLLSSSCKSSHAEQKKGASKSKKLKKLGGRKLDSAEDLLHGKMKKKFNKGQAHAELPTESEIRASAASNGNQIPGVRAADRVCDSPATGSYVSAVSDGVLPPDEAFQIARESWDFTENNRPLDPDMDFCDDFSECDGELGYGSSSCSLFEGLSRRESGSNLRPVKRSDPPREPAAGDASTRKSAQQLYSEVNRRNAGVRVVARVQDVDGKVQRVSHTRPDSTGPYPENNGCRQENGEHAGSNRDPLPGINKEKTFNKLSEGLWLPLSQTAEPSAPARFHAKSPSSPSLAGVFNMSFPASNSLQSMSPVLSPLSSKQVSPQLNHRIVLLSDKDEDPDRDSSSNSDEPKIFTEVIDKNGNKRTVTHLDVSLSRRPSSSKWNSSSNSTTTEDSLLRQEDIWLLDGDESQEPLSRVPRPDHLDFLRITPPEDDIIGDTPYYPKLECTLKQAITRLPNHPALSPVLQQLTTLWCNAALQDRHASLPDRRLTPLYAFFYIGGEQR</sequence>
<comment type="caution">
    <text evidence="2">The sequence shown here is derived from an EMBL/GenBank/DDBJ whole genome shotgun (WGS) entry which is preliminary data.</text>
</comment>
<evidence type="ECO:0000313" key="3">
    <source>
        <dbReference type="Proteomes" id="UP000677803"/>
    </source>
</evidence>
<gene>
    <name evidence="2" type="ORF">MMEN_LOCUS3055</name>
</gene>
<accession>A0A8S4AHW4</accession>
<keyword evidence="3" id="KW-1185">Reference proteome</keyword>
<evidence type="ECO:0000313" key="2">
    <source>
        <dbReference type="EMBL" id="CAG5866318.1"/>
    </source>
</evidence>
<feature type="compositionally biased region" description="Basic and acidic residues" evidence="1">
    <location>
        <begin position="480"/>
        <end position="493"/>
    </location>
</feature>
<proteinExistence type="predicted"/>
<feature type="compositionally biased region" description="Basic residues" evidence="1">
    <location>
        <begin position="153"/>
        <end position="164"/>
    </location>
</feature>
<dbReference type="EMBL" id="CAJRST010002224">
    <property type="protein sequence ID" value="CAG5866318.1"/>
    <property type="molecule type" value="Genomic_DNA"/>
</dbReference>
<feature type="region of interest" description="Disordered" evidence="1">
    <location>
        <begin position="132"/>
        <end position="164"/>
    </location>
</feature>
<feature type="region of interest" description="Disordered" evidence="1">
    <location>
        <begin position="38"/>
        <end position="76"/>
    </location>
</feature>
<feature type="region of interest" description="Disordered" evidence="1">
    <location>
        <begin position="464"/>
        <end position="525"/>
    </location>
</feature>
<dbReference type="Proteomes" id="UP000677803">
    <property type="component" value="Unassembled WGS sequence"/>
</dbReference>
<reference evidence="2" key="1">
    <citation type="submission" date="2021-05" db="EMBL/GenBank/DDBJ databases">
        <authorList>
            <person name="Tigano A."/>
        </authorList>
    </citation>
    <scope>NUCLEOTIDE SEQUENCE</scope>
</reference>
<feature type="region of interest" description="Disordered" evidence="1">
    <location>
        <begin position="288"/>
        <end position="388"/>
    </location>
</feature>